<accession>A0A1C0U6U3</accession>
<reference evidence="2 3" key="1">
    <citation type="submission" date="2015-12" db="EMBL/GenBank/DDBJ databases">
        <title>Genome comparisons provide insights into the role of secondary metabolites in the pathogenic phase of the Photorhabdus life cycle.</title>
        <authorList>
            <person name="Tobias N.J."/>
            <person name="Mishra B."/>
            <person name="Gupta D.K."/>
            <person name="Thines M."/>
            <person name="Stinear T.P."/>
            <person name="Bode H.B."/>
        </authorList>
    </citation>
    <scope>NUCLEOTIDE SEQUENCE [LARGE SCALE GENOMIC DNA]</scope>
    <source>
        <strain evidence="2 3">PB68.1</strain>
    </source>
</reference>
<dbReference type="AlphaFoldDB" id="A0A1C0U6U3"/>
<sequence length="78" mass="8988">MKTPLRKIRIEKGLTISEVSRAISVDVGNLSRIERGIQIPSLDTAEKLSRYFHGEISEMQILYPKRFMADVIHIAQQY</sequence>
<dbReference type="GO" id="GO:0003677">
    <property type="term" value="F:DNA binding"/>
    <property type="evidence" value="ECO:0007669"/>
    <property type="project" value="InterPro"/>
</dbReference>
<dbReference type="EMBL" id="LOMY01000036">
    <property type="protein sequence ID" value="OCQ53596.1"/>
    <property type="molecule type" value="Genomic_DNA"/>
</dbReference>
<dbReference type="Gene3D" id="1.10.260.40">
    <property type="entry name" value="lambda repressor-like DNA-binding domains"/>
    <property type="match status" value="1"/>
</dbReference>
<dbReference type="Pfam" id="PF01381">
    <property type="entry name" value="HTH_3"/>
    <property type="match status" value="1"/>
</dbReference>
<proteinExistence type="predicted"/>
<dbReference type="SMART" id="SM00530">
    <property type="entry name" value="HTH_XRE"/>
    <property type="match status" value="1"/>
</dbReference>
<evidence type="ECO:0000313" key="2">
    <source>
        <dbReference type="EMBL" id="OCQ53596.1"/>
    </source>
</evidence>
<dbReference type="PROSITE" id="PS50943">
    <property type="entry name" value="HTH_CROC1"/>
    <property type="match status" value="1"/>
</dbReference>
<protein>
    <submittedName>
        <fullName evidence="2">Helix-turn-helix protein</fullName>
    </submittedName>
</protein>
<evidence type="ECO:0000313" key="3">
    <source>
        <dbReference type="Proteomes" id="UP000093476"/>
    </source>
</evidence>
<dbReference type="Proteomes" id="UP000093476">
    <property type="component" value="Unassembled WGS sequence"/>
</dbReference>
<organism evidence="2 3">
    <name type="scientific">Photorhabdus australis subsp. thailandensis</name>
    <dbReference type="NCBI Taxonomy" id="2805096"/>
    <lineage>
        <taxon>Bacteria</taxon>
        <taxon>Pseudomonadati</taxon>
        <taxon>Pseudomonadota</taxon>
        <taxon>Gammaproteobacteria</taxon>
        <taxon>Enterobacterales</taxon>
        <taxon>Morganellaceae</taxon>
        <taxon>Photorhabdus</taxon>
    </lineage>
</organism>
<feature type="domain" description="HTH cro/C1-type" evidence="1">
    <location>
        <begin position="5"/>
        <end position="59"/>
    </location>
</feature>
<dbReference type="InterPro" id="IPR010982">
    <property type="entry name" value="Lambda_DNA-bd_dom_sf"/>
</dbReference>
<name>A0A1C0U6U3_9GAMM</name>
<dbReference type="RefSeq" id="WP_065822530.1">
    <property type="nucleotide sequence ID" value="NZ_CAWMQZ010000036.1"/>
</dbReference>
<keyword evidence="3" id="KW-1185">Reference proteome</keyword>
<comment type="caution">
    <text evidence="2">The sequence shown here is derived from an EMBL/GenBank/DDBJ whole genome shotgun (WGS) entry which is preliminary data.</text>
</comment>
<dbReference type="SUPFAM" id="SSF47413">
    <property type="entry name" value="lambda repressor-like DNA-binding domains"/>
    <property type="match status" value="1"/>
</dbReference>
<evidence type="ECO:0000259" key="1">
    <source>
        <dbReference type="PROSITE" id="PS50943"/>
    </source>
</evidence>
<dbReference type="STRING" id="286156.Ppb6_01222"/>
<gene>
    <name evidence="2" type="ORF">Ppb6_01222</name>
</gene>
<dbReference type="InterPro" id="IPR001387">
    <property type="entry name" value="Cro/C1-type_HTH"/>
</dbReference>
<dbReference type="CDD" id="cd00093">
    <property type="entry name" value="HTH_XRE"/>
    <property type="match status" value="1"/>
</dbReference>